<name>A0A6J0C398_NEOLC</name>
<dbReference type="RefSeq" id="XP_015520975.1">
    <property type="nucleotide sequence ID" value="XM_015665489.2"/>
</dbReference>
<evidence type="ECO:0000313" key="1">
    <source>
        <dbReference type="Proteomes" id="UP000829291"/>
    </source>
</evidence>
<dbReference type="InParanoid" id="A0A6J0C398"/>
<dbReference type="AlphaFoldDB" id="A0A6J0C398"/>
<reference evidence="2" key="1">
    <citation type="submission" date="2025-08" db="UniProtKB">
        <authorList>
            <consortium name="RefSeq"/>
        </authorList>
    </citation>
    <scope>IDENTIFICATION</scope>
    <source>
        <tissue evidence="2">Thorax and Abdomen</tissue>
    </source>
</reference>
<evidence type="ECO:0000313" key="2">
    <source>
        <dbReference type="RefSeq" id="XP_015520975.1"/>
    </source>
</evidence>
<dbReference type="KEGG" id="nlo:107225137"/>
<dbReference type="OrthoDB" id="7673025at2759"/>
<accession>A0A6J0C398</accession>
<dbReference type="GeneID" id="107225137"/>
<gene>
    <name evidence="2" type="primary">LOC107225137</name>
</gene>
<dbReference type="Proteomes" id="UP000829291">
    <property type="component" value="Chromosome 5"/>
</dbReference>
<protein>
    <submittedName>
        <fullName evidence="2">Uncharacterized protein LOC107225137</fullName>
    </submittedName>
</protein>
<proteinExistence type="predicted"/>
<organism evidence="2">
    <name type="scientific">Neodiprion lecontei</name>
    <name type="common">Redheaded pine sawfly</name>
    <dbReference type="NCBI Taxonomy" id="441921"/>
    <lineage>
        <taxon>Eukaryota</taxon>
        <taxon>Metazoa</taxon>
        <taxon>Ecdysozoa</taxon>
        <taxon>Arthropoda</taxon>
        <taxon>Hexapoda</taxon>
        <taxon>Insecta</taxon>
        <taxon>Pterygota</taxon>
        <taxon>Neoptera</taxon>
        <taxon>Endopterygota</taxon>
        <taxon>Hymenoptera</taxon>
        <taxon>Tenthredinoidea</taxon>
        <taxon>Diprionidae</taxon>
        <taxon>Diprioninae</taxon>
        <taxon>Neodiprion</taxon>
    </lineage>
</organism>
<sequence length="413" mass="46615">MKCTGKCVFDDSKDPIDYKIPNRQLPLTKNIISRKFTITTDSFVSLLPRVYTAVCGTHPNFAAIPESVFQYYAVLLLWHCFAKLLSGSSVNDSGFINEVLLLLKSLSRSPSPIPTYLQGIGDFCDPDDCNRQFDLPVFPSNEKIAGVRYTFGKVNAKTHHFYEAYPAPGIAALRIMADFKYTKDPCEENLFWDLPNGLRPDAVESHITCTKPTKNLLGWAPAMHLTPAQLEFAQSLNIGNDFLAEDFSHLEPKISGLFRKINSYLNDCMQSCKCSSYYVIGSGRGSLIQGLFVEKCDKTYKFDRSVMYCDGTISINSQYKLSEKLIVGTAVSGYRMCKEPICGKHCWCCYDFDEYEKVPKSWIRSRNQVFTFGSVGKLNENLYVTAAISKRILQNEAILNTMNLPSASWNIYH</sequence>
<keyword evidence="1" id="KW-1185">Reference proteome</keyword>